<evidence type="ECO:0000313" key="1">
    <source>
        <dbReference type="EMBL" id="KAI0501463.1"/>
    </source>
</evidence>
<name>A0A8T3AY63_DENNO</name>
<dbReference type="Proteomes" id="UP000829196">
    <property type="component" value="Unassembled WGS sequence"/>
</dbReference>
<accession>A0A8T3AY63</accession>
<dbReference type="OrthoDB" id="685268at2759"/>
<gene>
    <name evidence="1" type="ORF">KFK09_016408</name>
</gene>
<comment type="caution">
    <text evidence="1">The sequence shown here is derived from an EMBL/GenBank/DDBJ whole genome shotgun (WGS) entry which is preliminary data.</text>
</comment>
<reference evidence="1" key="1">
    <citation type="journal article" date="2022" name="Front. Genet.">
        <title>Chromosome-Scale Assembly of the Dendrobium nobile Genome Provides Insights Into the Molecular Mechanism of the Biosynthesis of the Medicinal Active Ingredient of Dendrobium.</title>
        <authorList>
            <person name="Xu Q."/>
            <person name="Niu S.-C."/>
            <person name="Li K.-L."/>
            <person name="Zheng P.-J."/>
            <person name="Zhang X.-J."/>
            <person name="Jia Y."/>
            <person name="Liu Y."/>
            <person name="Niu Y.-X."/>
            <person name="Yu L.-H."/>
            <person name="Chen D.-F."/>
            <person name="Zhang G.-Q."/>
        </authorList>
    </citation>
    <scope>NUCLEOTIDE SEQUENCE</scope>
    <source>
        <tissue evidence="1">Leaf</tissue>
    </source>
</reference>
<sequence length="121" mass="13804">MKVKATTISLIPNSPIQTTYHIFKPTSPCNVFYKIISKKNLASTPKEIMPYIVCDDQSSFIHKWVSTNNVLLASALLLEFKKSAKKNLFCAKFNIRKAFDTISRDFLLARIAQKDFPLFIS</sequence>
<protein>
    <recommendedName>
        <fullName evidence="3">Reverse transcriptase domain-containing protein</fullName>
    </recommendedName>
</protein>
<evidence type="ECO:0000313" key="2">
    <source>
        <dbReference type="Proteomes" id="UP000829196"/>
    </source>
</evidence>
<proteinExistence type="predicted"/>
<dbReference type="EMBL" id="JAGYWB010000012">
    <property type="protein sequence ID" value="KAI0501463.1"/>
    <property type="molecule type" value="Genomic_DNA"/>
</dbReference>
<dbReference type="AlphaFoldDB" id="A0A8T3AY63"/>
<organism evidence="1 2">
    <name type="scientific">Dendrobium nobile</name>
    <name type="common">Orchid</name>
    <dbReference type="NCBI Taxonomy" id="94219"/>
    <lineage>
        <taxon>Eukaryota</taxon>
        <taxon>Viridiplantae</taxon>
        <taxon>Streptophyta</taxon>
        <taxon>Embryophyta</taxon>
        <taxon>Tracheophyta</taxon>
        <taxon>Spermatophyta</taxon>
        <taxon>Magnoliopsida</taxon>
        <taxon>Liliopsida</taxon>
        <taxon>Asparagales</taxon>
        <taxon>Orchidaceae</taxon>
        <taxon>Epidendroideae</taxon>
        <taxon>Malaxideae</taxon>
        <taxon>Dendrobiinae</taxon>
        <taxon>Dendrobium</taxon>
    </lineage>
</organism>
<keyword evidence="2" id="KW-1185">Reference proteome</keyword>
<evidence type="ECO:0008006" key="3">
    <source>
        <dbReference type="Google" id="ProtNLM"/>
    </source>
</evidence>